<dbReference type="Proteomes" id="UP000007177">
    <property type="component" value="Chromosome"/>
</dbReference>
<evidence type="ECO:0000256" key="6">
    <source>
        <dbReference type="ARBA" id="ARBA00022822"/>
    </source>
</evidence>
<evidence type="ECO:0000256" key="1">
    <source>
        <dbReference type="ARBA" id="ARBA00001164"/>
    </source>
</evidence>
<comment type="similarity">
    <text evidence="9">Belongs to the TrpF family.</text>
</comment>
<dbReference type="PANTHER" id="PTHR42894:SF1">
    <property type="entry name" value="N-(5'-PHOSPHORIBOSYL)ANTHRANILATE ISOMERASE"/>
    <property type="match status" value="1"/>
</dbReference>
<comment type="catalytic activity">
    <reaction evidence="1 9">
        <text>N-(5-phospho-beta-D-ribosyl)anthranilate = 1-(2-carboxyphenylamino)-1-deoxy-D-ribulose 5-phosphate</text>
        <dbReference type="Rhea" id="RHEA:21540"/>
        <dbReference type="ChEBI" id="CHEBI:18277"/>
        <dbReference type="ChEBI" id="CHEBI:58613"/>
        <dbReference type="EC" id="5.3.1.24"/>
    </reaction>
</comment>
<evidence type="ECO:0000256" key="8">
    <source>
        <dbReference type="ARBA" id="ARBA00023235"/>
    </source>
</evidence>
<reference evidence="12" key="1">
    <citation type="submission" date="2011-07" db="EMBL/GenBank/DDBJ databases">
        <title>Complete genome sequence of Acetobacterium woodii.</title>
        <authorList>
            <person name="Poehlein A."/>
            <person name="Schmidt S."/>
            <person name="Kaster A.-K."/>
            <person name="Goenrich M."/>
            <person name="Vollmers J."/>
            <person name="Thuermer A."/>
            <person name="Gottschalk G."/>
            <person name="Thauer R.K."/>
            <person name="Daniel R."/>
            <person name="Mueller V."/>
        </authorList>
    </citation>
    <scope>NUCLEOTIDE SEQUENCE [LARGE SCALE GENOMIC DNA]</scope>
    <source>
        <strain evidence="12">ATCC 29683 / DSM 1030 / JCM 2381 / KCTC 1655 / WB1</strain>
    </source>
</reference>
<keyword evidence="8 9" id="KW-0413">Isomerase</keyword>
<dbReference type="OrthoDB" id="9786954at2"/>
<evidence type="ECO:0000313" key="12">
    <source>
        <dbReference type="Proteomes" id="UP000007177"/>
    </source>
</evidence>
<dbReference type="EC" id="5.3.1.24" evidence="3 9"/>
<evidence type="ECO:0000259" key="10">
    <source>
        <dbReference type="Pfam" id="PF00697"/>
    </source>
</evidence>
<dbReference type="UniPathway" id="UPA00035">
    <property type="reaction ID" value="UER00042"/>
</dbReference>
<gene>
    <name evidence="9 11" type="primary">trpF</name>
    <name evidence="11" type="ordered locus">Awo_c20360</name>
</gene>
<dbReference type="InterPro" id="IPR011060">
    <property type="entry name" value="RibuloseP-bd_barrel"/>
</dbReference>
<dbReference type="InterPro" id="IPR001240">
    <property type="entry name" value="PRAI_dom"/>
</dbReference>
<dbReference type="GO" id="GO:0000162">
    <property type="term" value="P:L-tryptophan biosynthetic process"/>
    <property type="evidence" value="ECO:0007669"/>
    <property type="project" value="UniProtKB-UniRule"/>
</dbReference>
<dbReference type="HAMAP" id="MF_00135">
    <property type="entry name" value="PRAI"/>
    <property type="match status" value="1"/>
</dbReference>
<evidence type="ECO:0000256" key="4">
    <source>
        <dbReference type="ARBA" id="ARBA00022272"/>
    </source>
</evidence>
<comment type="pathway">
    <text evidence="2 9">Amino-acid biosynthesis; L-tryptophan biosynthesis; L-tryptophan from chorismate: step 3/5.</text>
</comment>
<dbReference type="InterPro" id="IPR044643">
    <property type="entry name" value="TrpF_fam"/>
</dbReference>
<reference evidence="11 12" key="2">
    <citation type="journal article" date="2012" name="PLoS ONE">
        <title>An ancient pathway combining carbon dioxide fixation with the generation and utilization of a sodium ion gradient for ATP synthesis.</title>
        <authorList>
            <person name="Poehlein A."/>
            <person name="Schmidt S."/>
            <person name="Kaster A.K."/>
            <person name="Goenrich M."/>
            <person name="Vollmers J."/>
            <person name="Thurmer A."/>
            <person name="Bertsch J."/>
            <person name="Schuchmann K."/>
            <person name="Voigt B."/>
            <person name="Hecker M."/>
            <person name="Daniel R."/>
            <person name="Thauer R.K."/>
            <person name="Gottschalk G."/>
            <person name="Muller V."/>
        </authorList>
    </citation>
    <scope>NUCLEOTIDE SEQUENCE [LARGE SCALE GENOMIC DNA]</scope>
    <source>
        <strain evidence="12">ATCC 29683 / DSM 1030 / JCM 2381 / KCTC 1655 / WB1</strain>
    </source>
</reference>
<protein>
    <recommendedName>
        <fullName evidence="4 9">N-(5'-phosphoribosyl)anthranilate isomerase</fullName>
        <shortName evidence="9">PRAI</shortName>
        <ecNumber evidence="3 9">5.3.1.24</ecNumber>
    </recommendedName>
</protein>
<dbReference type="Pfam" id="PF00697">
    <property type="entry name" value="PRAI"/>
    <property type="match status" value="1"/>
</dbReference>
<dbReference type="SUPFAM" id="SSF51366">
    <property type="entry name" value="Ribulose-phoshate binding barrel"/>
    <property type="match status" value="1"/>
</dbReference>
<proteinExistence type="inferred from homology"/>
<evidence type="ECO:0000256" key="2">
    <source>
        <dbReference type="ARBA" id="ARBA00004664"/>
    </source>
</evidence>
<evidence type="ECO:0000256" key="7">
    <source>
        <dbReference type="ARBA" id="ARBA00023141"/>
    </source>
</evidence>
<dbReference type="GO" id="GO:0004640">
    <property type="term" value="F:phosphoribosylanthranilate isomerase activity"/>
    <property type="evidence" value="ECO:0007669"/>
    <property type="project" value="UniProtKB-UniRule"/>
</dbReference>
<dbReference type="STRING" id="931626.Awo_c20360"/>
<dbReference type="Gene3D" id="3.20.20.70">
    <property type="entry name" value="Aldolase class I"/>
    <property type="match status" value="1"/>
</dbReference>
<dbReference type="eggNOG" id="COG0135">
    <property type="taxonomic scope" value="Bacteria"/>
</dbReference>
<sequence>MTKIKICGLSRIADIEAVNEAKPDFIGFVFANSKRQVSSDLAKTLKNSLNPDIKAVGVFVNQPVAEIIELVNQGVIEMIQLHGDEDEMTIRRIREQTACPIIQAMRIQNKNDIRKTAADYHLFDTYDPGQYGGSGQAFNWDLINDFQGSFFLAGGLNIDNVKIAIAKVNPYCVDISSGVESDGKKDRNKIVNIIQKIRRMSND</sequence>
<dbReference type="InterPro" id="IPR013785">
    <property type="entry name" value="Aldolase_TIM"/>
</dbReference>
<keyword evidence="6 9" id="KW-0822">Tryptophan biosynthesis</keyword>
<dbReference type="KEGG" id="awo:Awo_c20360"/>
<dbReference type="HOGENOM" id="CLU_076364_1_0_9"/>
<keyword evidence="12" id="KW-1185">Reference proteome</keyword>
<dbReference type="EMBL" id="CP002987">
    <property type="protein sequence ID" value="AFA48814.1"/>
    <property type="molecule type" value="Genomic_DNA"/>
</dbReference>
<evidence type="ECO:0000313" key="11">
    <source>
        <dbReference type="EMBL" id="AFA48814.1"/>
    </source>
</evidence>
<accession>H6LKM2</accession>
<dbReference type="CDD" id="cd00405">
    <property type="entry name" value="PRAI"/>
    <property type="match status" value="1"/>
</dbReference>
<dbReference type="AlphaFoldDB" id="H6LKM2"/>
<organism evidence="11 12">
    <name type="scientific">Acetobacterium woodii (strain ATCC 29683 / DSM 1030 / JCM 2381 / KCTC 1655 / WB1)</name>
    <dbReference type="NCBI Taxonomy" id="931626"/>
    <lineage>
        <taxon>Bacteria</taxon>
        <taxon>Bacillati</taxon>
        <taxon>Bacillota</taxon>
        <taxon>Clostridia</taxon>
        <taxon>Eubacteriales</taxon>
        <taxon>Eubacteriaceae</taxon>
        <taxon>Acetobacterium</taxon>
    </lineage>
</organism>
<dbReference type="PANTHER" id="PTHR42894">
    <property type="entry name" value="N-(5'-PHOSPHORIBOSYL)ANTHRANILATE ISOMERASE"/>
    <property type="match status" value="1"/>
</dbReference>
<keyword evidence="7 9" id="KW-0057">Aromatic amino acid biosynthesis</keyword>
<feature type="domain" description="N-(5'phosphoribosyl) anthranilate isomerase (PRAI)" evidence="10">
    <location>
        <begin position="4"/>
        <end position="196"/>
    </location>
</feature>
<evidence type="ECO:0000256" key="3">
    <source>
        <dbReference type="ARBA" id="ARBA00012572"/>
    </source>
</evidence>
<keyword evidence="5 9" id="KW-0028">Amino-acid biosynthesis</keyword>
<evidence type="ECO:0000256" key="5">
    <source>
        <dbReference type="ARBA" id="ARBA00022605"/>
    </source>
</evidence>
<dbReference type="RefSeq" id="WP_014356414.1">
    <property type="nucleotide sequence ID" value="NC_016894.1"/>
</dbReference>
<name>H6LKM2_ACEWD</name>
<evidence type="ECO:0000256" key="9">
    <source>
        <dbReference type="HAMAP-Rule" id="MF_00135"/>
    </source>
</evidence>